<evidence type="ECO:0000313" key="3">
    <source>
        <dbReference type="EMBL" id="KIR42513.1"/>
    </source>
</evidence>
<dbReference type="Pfam" id="PF08639">
    <property type="entry name" value="Sld3_STD"/>
    <property type="match status" value="1"/>
</dbReference>
<feature type="region of interest" description="Disordered" evidence="1">
    <location>
        <begin position="184"/>
        <end position="215"/>
    </location>
</feature>
<accession>A0A0D0U2U1</accession>
<proteinExistence type="predicted"/>
<keyword evidence="4" id="KW-1185">Reference proteome</keyword>
<feature type="compositionally biased region" description="Basic and acidic residues" evidence="1">
    <location>
        <begin position="538"/>
        <end position="553"/>
    </location>
</feature>
<dbReference type="Gene3D" id="1.20.58.2130">
    <property type="match status" value="1"/>
</dbReference>
<name>A0A0D0U2U1_9TREE</name>
<protein>
    <recommendedName>
        <fullName evidence="2">DNA replication regulator Sld3 C-terminal domain-containing protein</fullName>
    </recommendedName>
</protein>
<dbReference type="InterPro" id="IPR013948">
    <property type="entry name" value="DNA_replication_reg_Sld3_C"/>
</dbReference>
<sequence length="759" mass="82428">MAQVLPLPYIIDISCPLPKSTKSVLEKEWPFGVAGPSCKDEPAEVYVRRRYYETLYLPEILAPLKWFAEGLLRVPKESVADTIKSLMLSLSQVEIRHRKTVGRIISTAGPITAAIDKSGQRTLADQEVSVLRVALDLRGKSRLALDKGIVPTSKKIADQFEKRETLIQLILLLIYLSSQSSPLSSEIQQQTKPRSPNYKPRKRKRSFKTASGDPEIGISPLQDPLTAVELLIDRLSIWQALSDLNLGLEGSDPSAMSGSGAGQGKGKEVGGESGEEGVIGETLKSFWDDVLVPMFVKSQATICASYHLKIFGSPAPASIIPSENTTKKSRKPKFTRAMPSADNDVFPLAGKSRDNALSNPLEREKERDLEKREDTHSNRRYTDDRDHGRERRLSRAPSRAASDISTTSTQDNSFLRRSLSRTESQSQSQSQILKPQPSIFHRSRSHSTDTLGSGTKAGLAGEMANNSMSAPVLTSTLTSTPVGATMSASTAVFSSGQATTLVSTSTAISLGPPLGGMQTLKKTKSLIRAPSGKDLFKGREVGLRRAGSKKAEAGKGLGLGWGPGEGQGQSLSQSLLHPQSQSQLQSQTQSHSQTQLQSQSQSQSQGQLFGRGLMGRKTSGSKDKLKSKSERERDQGHDPHTLIMATPAKPRMHLTNPSGAQFWHPTPIQEESLSTSSTSLSSMSLTSRLLSLDRERGPRPAFVAETPVGVRMVSDWQYAEDEEEGDEGLGELMVMTDDEDGDEEEGGGERGFVPATPVK</sequence>
<feature type="compositionally biased region" description="Gly residues" evidence="1">
    <location>
        <begin position="555"/>
        <end position="567"/>
    </location>
</feature>
<dbReference type="HOGENOM" id="CLU_371718_0_0_1"/>
<feature type="compositionally biased region" description="Basic and acidic residues" evidence="1">
    <location>
        <begin position="361"/>
        <end position="393"/>
    </location>
</feature>
<feature type="compositionally biased region" description="Low complexity" evidence="1">
    <location>
        <begin position="568"/>
        <end position="608"/>
    </location>
</feature>
<evidence type="ECO:0000259" key="2">
    <source>
        <dbReference type="Pfam" id="PF08639"/>
    </source>
</evidence>
<organism evidence="3 4">
    <name type="scientific">Cryptococcus deuterogattii Ram5</name>
    <dbReference type="NCBI Taxonomy" id="1296110"/>
    <lineage>
        <taxon>Eukaryota</taxon>
        <taxon>Fungi</taxon>
        <taxon>Dikarya</taxon>
        <taxon>Basidiomycota</taxon>
        <taxon>Agaricomycotina</taxon>
        <taxon>Tremellomycetes</taxon>
        <taxon>Tremellales</taxon>
        <taxon>Cryptococcaceae</taxon>
        <taxon>Cryptococcus</taxon>
        <taxon>Cryptococcus gattii species complex</taxon>
    </lineage>
</organism>
<feature type="compositionally biased region" description="Basic and acidic residues" evidence="1">
    <location>
        <begin position="620"/>
        <end position="640"/>
    </location>
</feature>
<reference evidence="3 4" key="1">
    <citation type="submission" date="2015-01" db="EMBL/GenBank/DDBJ databases">
        <title>The Genome Sequence of Cryptococcus gattii Ram5.</title>
        <authorList>
            <consortium name="The Broad Institute Genomics Platform"/>
            <person name="Cuomo C."/>
            <person name="Litvintseva A."/>
            <person name="Chen Y."/>
            <person name="Heitman J."/>
            <person name="Sun S."/>
            <person name="Springer D."/>
            <person name="Dromer F."/>
            <person name="Young S."/>
            <person name="Zeng Q."/>
            <person name="Gargeya S."/>
            <person name="Abouelleil A."/>
            <person name="Alvarado L."/>
            <person name="Chapman S.B."/>
            <person name="Gainer-Dewar J."/>
            <person name="Goldberg J."/>
            <person name="Griggs A."/>
            <person name="Gujja S."/>
            <person name="Hansen M."/>
            <person name="Howarth C."/>
            <person name="Imamovic A."/>
            <person name="Larimer J."/>
            <person name="Murphy C."/>
            <person name="Naylor J."/>
            <person name="Pearson M."/>
            <person name="Priest M."/>
            <person name="Roberts A."/>
            <person name="Saif S."/>
            <person name="Shea T."/>
            <person name="Sykes S."/>
            <person name="Wortman J."/>
            <person name="Nusbaum C."/>
            <person name="Birren B."/>
        </authorList>
    </citation>
    <scope>NUCLEOTIDE SEQUENCE [LARGE SCALE GENOMIC DNA]</scope>
    <source>
        <strain evidence="3 4">Ram5</strain>
    </source>
</reference>
<gene>
    <name evidence="3" type="ORF">I313_01739</name>
</gene>
<dbReference type="EMBL" id="KN847898">
    <property type="protein sequence ID" value="KIR42513.1"/>
    <property type="molecule type" value="Genomic_DNA"/>
</dbReference>
<feature type="region of interest" description="Disordered" evidence="1">
    <location>
        <begin position="252"/>
        <end position="275"/>
    </location>
</feature>
<feature type="region of interest" description="Disordered" evidence="1">
    <location>
        <begin position="538"/>
        <end position="651"/>
    </location>
</feature>
<feature type="region of interest" description="Disordered" evidence="1">
    <location>
        <begin position="738"/>
        <end position="759"/>
    </location>
</feature>
<dbReference type="Proteomes" id="UP000053392">
    <property type="component" value="Unassembled WGS sequence"/>
</dbReference>
<dbReference type="OrthoDB" id="3003917at2759"/>
<feature type="region of interest" description="Disordered" evidence="1">
    <location>
        <begin position="317"/>
        <end position="461"/>
    </location>
</feature>
<evidence type="ECO:0000313" key="4">
    <source>
        <dbReference type="Proteomes" id="UP000053392"/>
    </source>
</evidence>
<feature type="domain" description="DNA replication regulator Sld3 C-terminal" evidence="2">
    <location>
        <begin position="154"/>
        <end position="431"/>
    </location>
</feature>
<feature type="compositionally biased region" description="Polar residues" evidence="1">
    <location>
        <begin position="403"/>
        <end position="415"/>
    </location>
</feature>
<dbReference type="AlphaFoldDB" id="A0A0D0U2U1"/>
<evidence type="ECO:0000256" key="1">
    <source>
        <dbReference type="SAM" id="MobiDB-lite"/>
    </source>
</evidence>